<dbReference type="AlphaFoldDB" id="A0AAE1EE95"/>
<evidence type="ECO:0000313" key="1">
    <source>
        <dbReference type="EMBL" id="KAK3803657.1"/>
    </source>
</evidence>
<organism evidence="1 2">
    <name type="scientific">Elysia crispata</name>
    <name type="common">lettuce slug</name>
    <dbReference type="NCBI Taxonomy" id="231223"/>
    <lineage>
        <taxon>Eukaryota</taxon>
        <taxon>Metazoa</taxon>
        <taxon>Spiralia</taxon>
        <taxon>Lophotrochozoa</taxon>
        <taxon>Mollusca</taxon>
        <taxon>Gastropoda</taxon>
        <taxon>Heterobranchia</taxon>
        <taxon>Euthyneura</taxon>
        <taxon>Panpulmonata</taxon>
        <taxon>Sacoglossa</taxon>
        <taxon>Placobranchoidea</taxon>
        <taxon>Plakobranchidae</taxon>
        <taxon>Elysia</taxon>
    </lineage>
</organism>
<protein>
    <submittedName>
        <fullName evidence="1">Uncharacterized protein</fullName>
    </submittedName>
</protein>
<comment type="caution">
    <text evidence="1">The sequence shown here is derived from an EMBL/GenBank/DDBJ whole genome shotgun (WGS) entry which is preliminary data.</text>
</comment>
<keyword evidence="2" id="KW-1185">Reference proteome</keyword>
<reference evidence="1" key="1">
    <citation type="journal article" date="2023" name="G3 (Bethesda)">
        <title>A reference genome for the long-term kleptoplast-retaining sea slug Elysia crispata morphotype clarki.</title>
        <authorList>
            <person name="Eastman K.E."/>
            <person name="Pendleton A.L."/>
            <person name="Shaikh M.A."/>
            <person name="Suttiyut T."/>
            <person name="Ogas R."/>
            <person name="Tomko P."/>
            <person name="Gavelis G."/>
            <person name="Widhalm J.R."/>
            <person name="Wisecaver J.H."/>
        </authorList>
    </citation>
    <scope>NUCLEOTIDE SEQUENCE</scope>
    <source>
        <strain evidence="1">ECLA1</strain>
    </source>
</reference>
<gene>
    <name evidence="1" type="ORF">RRG08_023372</name>
</gene>
<proteinExistence type="predicted"/>
<dbReference type="Proteomes" id="UP001283361">
    <property type="component" value="Unassembled WGS sequence"/>
</dbReference>
<name>A0AAE1EE95_9GAST</name>
<sequence length="157" mass="16628">MSCPSRAGVSSQGAKGIQRAICVVPVPGPQRFGTEPNPMKESRNRYMSHRRALASAPGINTLWRGERVGGGDRQGCRECNVSVSHPVDTGGDSGVCHSHDAAAAALNNKIMNTRRDCNVHADFTQPKFGERKAGITVGIGMEPCAVGPTLSCLLTTR</sequence>
<accession>A0AAE1EE95</accession>
<dbReference type="EMBL" id="JAWDGP010000113">
    <property type="protein sequence ID" value="KAK3803657.1"/>
    <property type="molecule type" value="Genomic_DNA"/>
</dbReference>
<evidence type="ECO:0000313" key="2">
    <source>
        <dbReference type="Proteomes" id="UP001283361"/>
    </source>
</evidence>